<dbReference type="Pfam" id="PF09587">
    <property type="entry name" value="PGA_cap"/>
    <property type="match status" value="1"/>
</dbReference>
<organism evidence="3 4">
    <name type="scientific">Candidatus Kaiserbacteria bacterium RIFCSPHIGHO2_01_FULL_56_24</name>
    <dbReference type="NCBI Taxonomy" id="1798487"/>
    <lineage>
        <taxon>Bacteria</taxon>
        <taxon>Candidatus Kaiseribacteriota</taxon>
    </lineage>
</organism>
<dbReference type="PANTHER" id="PTHR33393:SF11">
    <property type="entry name" value="POLYGLUTAMINE SYNTHESIS ACCESSORY PROTEIN RV0574C-RELATED"/>
    <property type="match status" value="1"/>
</dbReference>
<dbReference type="AlphaFoldDB" id="A0A1F6DFT2"/>
<comment type="caution">
    <text evidence="3">The sequence shown here is derived from an EMBL/GenBank/DDBJ whole genome shotgun (WGS) entry which is preliminary data.</text>
</comment>
<dbReference type="InterPro" id="IPR029052">
    <property type="entry name" value="Metallo-depent_PP-like"/>
</dbReference>
<dbReference type="PANTHER" id="PTHR33393">
    <property type="entry name" value="POLYGLUTAMINE SYNTHESIS ACCESSORY PROTEIN RV0574C-RELATED"/>
    <property type="match status" value="1"/>
</dbReference>
<evidence type="ECO:0000313" key="4">
    <source>
        <dbReference type="Proteomes" id="UP000176377"/>
    </source>
</evidence>
<accession>A0A1F6DFT2</accession>
<gene>
    <name evidence="3" type="ORF">A2765_04800</name>
</gene>
<evidence type="ECO:0000259" key="2">
    <source>
        <dbReference type="SMART" id="SM00854"/>
    </source>
</evidence>
<feature type="domain" description="Capsule synthesis protein CapA" evidence="2">
    <location>
        <begin position="41"/>
        <end position="280"/>
    </location>
</feature>
<dbReference type="Gene3D" id="3.60.21.10">
    <property type="match status" value="1"/>
</dbReference>
<protein>
    <recommendedName>
        <fullName evidence="2">Capsule synthesis protein CapA domain-containing protein</fullName>
    </recommendedName>
</protein>
<proteinExistence type="inferred from homology"/>
<dbReference type="SMART" id="SM00854">
    <property type="entry name" value="PGA_cap"/>
    <property type="match status" value="1"/>
</dbReference>
<comment type="similarity">
    <text evidence="1">Belongs to the CapA family.</text>
</comment>
<dbReference type="EMBL" id="MFLA01000016">
    <property type="protein sequence ID" value="OGG59872.1"/>
    <property type="molecule type" value="Genomic_DNA"/>
</dbReference>
<dbReference type="Proteomes" id="UP000176377">
    <property type="component" value="Unassembled WGS sequence"/>
</dbReference>
<dbReference type="CDD" id="cd07381">
    <property type="entry name" value="MPP_CapA"/>
    <property type="match status" value="1"/>
</dbReference>
<sequence>MRRLALLIIPGVILAVAPITRPDIPVRILEYVKSGPPAEASLIAVGDIMLSRTVAKKMHQYGPDYPFASTTAFIQSGDIAFGNLETPITPGDDVQPMEMTFRADPEAAQALKDAGFDVLSLANNHTPNFGEEGLRDTLSYLDEAGLSHAGAGMNSKQAHEPAFLTVQGITFAFLAYNDHDVVPVSYEAGEGRAGTAFMRIEDMTAAVQAAKAAADIVIVSMHSGIEYEPIPDESQVAFAHAAIDAGAEMVIGHHPHAVQTMEVYKGKYIFYSLGNFVFDQMFSRETREGLVLKVNFAKEGLSGIEYHPVLIEDYAQPRFLEGEAAQAVIERLGVDRGL</sequence>
<dbReference type="InterPro" id="IPR019079">
    <property type="entry name" value="Capsule_synth_CapA"/>
</dbReference>
<dbReference type="InterPro" id="IPR052169">
    <property type="entry name" value="CW_Biosynth-Accessory"/>
</dbReference>
<dbReference type="SUPFAM" id="SSF56300">
    <property type="entry name" value="Metallo-dependent phosphatases"/>
    <property type="match status" value="1"/>
</dbReference>
<evidence type="ECO:0000313" key="3">
    <source>
        <dbReference type="EMBL" id="OGG59872.1"/>
    </source>
</evidence>
<reference evidence="3 4" key="1">
    <citation type="journal article" date="2016" name="Nat. Commun.">
        <title>Thousands of microbial genomes shed light on interconnected biogeochemical processes in an aquifer system.</title>
        <authorList>
            <person name="Anantharaman K."/>
            <person name="Brown C.T."/>
            <person name="Hug L.A."/>
            <person name="Sharon I."/>
            <person name="Castelle C.J."/>
            <person name="Probst A.J."/>
            <person name="Thomas B.C."/>
            <person name="Singh A."/>
            <person name="Wilkins M.J."/>
            <person name="Karaoz U."/>
            <person name="Brodie E.L."/>
            <person name="Williams K.H."/>
            <person name="Hubbard S.S."/>
            <person name="Banfield J.F."/>
        </authorList>
    </citation>
    <scope>NUCLEOTIDE SEQUENCE [LARGE SCALE GENOMIC DNA]</scope>
</reference>
<evidence type="ECO:0000256" key="1">
    <source>
        <dbReference type="ARBA" id="ARBA00005662"/>
    </source>
</evidence>
<name>A0A1F6DFT2_9BACT</name>